<dbReference type="InterPro" id="IPR009959">
    <property type="entry name" value="Cyclase_SnoaL-like"/>
</dbReference>
<gene>
    <name evidence="1" type="ORF">E0H92_00750</name>
</gene>
<evidence type="ECO:0000313" key="1">
    <source>
        <dbReference type="EMBL" id="TCC40277.1"/>
    </source>
</evidence>
<dbReference type="Pfam" id="PF07366">
    <property type="entry name" value="SnoaL"/>
    <property type="match status" value="1"/>
</dbReference>
<dbReference type="RefSeq" id="WP_131495045.1">
    <property type="nucleotide sequence ID" value="NZ_SJKC01000001.1"/>
</dbReference>
<name>A0A4R0J3K4_9ACTN</name>
<dbReference type="InterPro" id="IPR032710">
    <property type="entry name" value="NTF2-like_dom_sf"/>
</dbReference>
<proteinExistence type="predicted"/>
<dbReference type="EMBL" id="SJKC01000001">
    <property type="protein sequence ID" value="TCC40277.1"/>
    <property type="molecule type" value="Genomic_DNA"/>
</dbReference>
<dbReference type="AlphaFoldDB" id="A0A4R0J3K4"/>
<evidence type="ECO:0000313" key="2">
    <source>
        <dbReference type="Proteomes" id="UP000294225"/>
    </source>
</evidence>
<dbReference type="GO" id="GO:0030638">
    <property type="term" value="P:polyketide metabolic process"/>
    <property type="evidence" value="ECO:0007669"/>
    <property type="project" value="InterPro"/>
</dbReference>
<dbReference type="Gene3D" id="3.10.450.50">
    <property type="match status" value="1"/>
</dbReference>
<dbReference type="SUPFAM" id="SSF54427">
    <property type="entry name" value="NTF2-like"/>
    <property type="match status" value="1"/>
</dbReference>
<accession>A0A4R0J3K4</accession>
<sequence length="180" mass="19732">MSTTPHPTAQAGDIAVRSIQIMADGERSDFDALIHPEARNLEDVVGPPGGRTRGPAAFYATAQWLRTAFDGLSYEIHHVVADGNLVAVNSTMKGRHVAPFVTYADDGSVDTVFPPTGRTFAATQSHWLRIEDGLVVEHWANRDDLGQAKELGWVPPTPVYLFRMARAKSHAKKNSRAKKM</sequence>
<protein>
    <recommendedName>
        <fullName evidence="3">Ester cyclase</fullName>
    </recommendedName>
</protein>
<reference evidence="1 2" key="1">
    <citation type="submission" date="2019-02" db="EMBL/GenBank/DDBJ databases">
        <title>Kribbella capetownensis sp. nov. and Kribbella speibonae sp. nov., isolated from soil.</title>
        <authorList>
            <person name="Curtis S.M."/>
            <person name="Norton I."/>
            <person name="Everest G.J."/>
            <person name="Meyers P.R."/>
        </authorList>
    </citation>
    <scope>NUCLEOTIDE SEQUENCE [LARGE SCALE GENOMIC DNA]</scope>
    <source>
        <strain evidence="1 2">YM55</strain>
    </source>
</reference>
<dbReference type="Proteomes" id="UP000294225">
    <property type="component" value="Unassembled WGS sequence"/>
</dbReference>
<organism evidence="1 2">
    <name type="scientific">Kribbella speibonae</name>
    <dbReference type="NCBI Taxonomy" id="1572660"/>
    <lineage>
        <taxon>Bacteria</taxon>
        <taxon>Bacillati</taxon>
        <taxon>Actinomycetota</taxon>
        <taxon>Actinomycetes</taxon>
        <taxon>Propionibacteriales</taxon>
        <taxon>Kribbellaceae</taxon>
        <taxon>Kribbella</taxon>
    </lineage>
</organism>
<evidence type="ECO:0008006" key="3">
    <source>
        <dbReference type="Google" id="ProtNLM"/>
    </source>
</evidence>
<comment type="caution">
    <text evidence="1">The sequence shown here is derived from an EMBL/GenBank/DDBJ whole genome shotgun (WGS) entry which is preliminary data.</text>
</comment>